<dbReference type="InterPro" id="IPR020275">
    <property type="entry name" value="DUF5592"/>
</dbReference>
<proteinExistence type="predicted"/>
<protein>
    <submittedName>
        <fullName evidence="2">Uncharacterized protein</fullName>
    </submittedName>
</protein>
<gene>
    <name evidence="2" type="ORF">AYP69_05330</name>
</gene>
<dbReference type="Pfam" id="PF17332">
    <property type="entry name" value="DUF5592"/>
    <property type="match status" value="1"/>
</dbReference>
<dbReference type="EMBL" id="LUGO01000047">
    <property type="protein sequence ID" value="OXS40257.1"/>
    <property type="molecule type" value="Genomic_DNA"/>
</dbReference>
<keyword evidence="1" id="KW-0812">Transmembrane</keyword>
<accession>A0A231QTW1</accession>
<evidence type="ECO:0000256" key="1">
    <source>
        <dbReference type="SAM" id="Phobius"/>
    </source>
</evidence>
<evidence type="ECO:0000313" key="2">
    <source>
        <dbReference type="EMBL" id="OXS40257.1"/>
    </source>
</evidence>
<keyword evidence="1" id="KW-1133">Transmembrane helix</keyword>
<name>A0A231QTW1_9LACO</name>
<dbReference type="RefSeq" id="WP_089145073.1">
    <property type="nucleotide sequence ID" value="NZ_LUGD01000061.1"/>
</dbReference>
<sequence length="93" mass="10366">MNGNYGIPRDVYYVVKIAAVSVVKLGLVIAATLMAFSISTSLFVNNLWLLLLFPINSAAIAIYLLLPTNGGKSNWQSFYLSLKRHKKFWISLS</sequence>
<comment type="caution">
    <text evidence="2">The sequence shown here is derived from an EMBL/GenBank/DDBJ whole genome shotgun (WGS) entry which is preliminary data.</text>
</comment>
<feature type="transmembrane region" description="Helical" evidence="1">
    <location>
        <begin position="12"/>
        <end position="35"/>
    </location>
</feature>
<dbReference type="Proteomes" id="UP000215261">
    <property type="component" value="Unassembled WGS sequence"/>
</dbReference>
<dbReference type="AlphaFoldDB" id="A0A231QTW1"/>
<reference evidence="2 3" key="1">
    <citation type="submission" date="2016-03" db="EMBL/GenBank/DDBJ databases">
        <title>Sequencing of Lactobacillus Species from Commercial Turkeys.</title>
        <authorList>
            <person name="Johnson T.J."/>
            <person name="Youmans B.P."/>
            <person name="Case K.A."/>
        </authorList>
    </citation>
    <scope>NUCLEOTIDE SEQUENCE [LARGE SCALE GENOMIC DNA]</scope>
    <source>
        <strain evidence="2 3">UMNLA1</strain>
    </source>
</reference>
<organism evidence="2 3">
    <name type="scientific">Ligilactobacillus agilis</name>
    <dbReference type="NCBI Taxonomy" id="1601"/>
    <lineage>
        <taxon>Bacteria</taxon>
        <taxon>Bacillati</taxon>
        <taxon>Bacillota</taxon>
        <taxon>Bacilli</taxon>
        <taxon>Lactobacillales</taxon>
        <taxon>Lactobacillaceae</taxon>
        <taxon>Ligilactobacillus</taxon>
    </lineage>
</organism>
<keyword evidence="1" id="KW-0472">Membrane</keyword>
<evidence type="ECO:0000313" key="3">
    <source>
        <dbReference type="Proteomes" id="UP000215261"/>
    </source>
</evidence>
<feature type="transmembrane region" description="Helical" evidence="1">
    <location>
        <begin position="47"/>
        <end position="66"/>
    </location>
</feature>